<dbReference type="OrthoDB" id="9800643at2"/>
<evidence type="ECO:0000313" key="7">
    <source>
        <dbReference type="EMBL" id="TCP16858.1"/>
    </source>
</evidence>
<dbReference type="PROSITE" id="PS00092">
    <property type="entry name" value="N6_MTASE"/>
    <property type="match status" value="1"/>
</dbReference>
<dbReference type="PANTHER" id="PTHR18895">
    <property type="entry name" value="HEMK METHYLTRANSFERASE"/>
    <property type="match status" value="1"/>
</dbReference>
<keyword evidence="1 5" id="KW-0489">Methyltransferase</keyword>
<name>A0A4R2N7M4_9PAST</name>
<organism evidence="7 8">
    <name type="scientific">Nicoletella semolina</name>
    <dbReference type="NCBI Taxonomy" id="271160"/>
    <lineage>
        <taxon>Bacteria</taxon>
        <taxon>Pseudomonadati</taxon>
        <taxon>Pseudomonadota</taxon>
        <taxon>Gammaproteobacteria</taxon>
        <taxon>Pasteurellales</taxon>
        <taxon>Pasteurellaceae</taxon>
        <taxon>Nicoletella</taxon>
    </lineage>
</organism>
<dbReference type="Gene3D" id="3.10.400.10">
    <property type="entry name" value="Sulfate adenylyltransferase"/>
    <property type="match status" value="1"/>
</dbReference>
<feature type="binding site" evidence="5">
    <location>
        <position position="321"/>
    </location>
    <ligand>
        <name>S-adenosyl-L-methionine</name>
        <dbReference type="ChEBI" id="CHEBI:59789"/>
    </ligand>
</feature>
<feature type="domain" description="ASCH" evidence="6">
    <location>
        <begin position="11"/>
        <end position="139"/>
    </location>
</feature>
<dbReference type="InterPro" id="IPR040758">
    <property type="entry name" value="PrmC_N"/>
</dbReference>
<dbReference type="EMBL" id="SLXJ01000009">
    <property type="protein sequence ID" value="TCP16858.1"/>
    <property type="molecule type" value="Genomic_DNA"/>
</dbReference>
<keyword evidence="3 5" id="KW-0949">S-adenosyl-L-methionine</keyword>
<dbReference type="InterPro" id="IPR029063">
    <property type="entry name" value="SAM-dependent_MTases_sf"/>
</dbReference>
<feature type="binding site" evidence="5">
    <location>
        <begin position="269"/>
        <end position="273"/>
    </location>
    <ligand>
        <name>S-adenosyl-L-methionine</name>
        <dbReference type="ChEBI" id="CHEBI:59789"/>
    </ligand>
</feature>
<dbReference type="RefSeq" id="WP_132501613.1">
    <property type="nucleotide sequence ID" value="NZ_LVXA01000001.1"/>
</dbReference>
<feature type="binding site" evidence="5">
    <location>
        <begin position="336"/>
        <end position="339"/>
    </location>
    <ligand>
        <name>substrate</name>
    </ligand>
</feature>
<keyword evidence="2 5" id="KW-0808">Transferase</keyword>
<dbReference type="InterPro" id="IPR007374">
    <property type="entry name" value="ASCH_domain"/>
</dbReference>
<comment type="caution">
    <text evidence="7">The sequence shown here is derived from an EMBL/GenBank/DDBJ whole genome shotgun (WGS) entry which is preliminary data.</text>
</comment>
<dbReference type="InterPro" id="IPR015947">
    <property type="entry name" value="PUA-like_sf"/>
</dbReference>
<dbReference type="FunFam" id="1.10.8.10:FF:000032">
    <property type="entry name" value="Release factor glutamine methyltransferase"/>
    <property type="match status" value="1"/>
</dbReference>
<evidence type="ECO:0000256" key="4">
    <source>
        <dbReference type="ARBA" id="ARBA00048391"/>
    </source>
</evidence>
<dbReference type="SUPFAM" id="SSF53335">
    <property type="entry name" value="S-adenosyl-L-methionine-dependent methyltransferases"/>
    <property type="match status" value="1"/>
</dbReference>
<sequence>MYSINETASKWQFGVLPNYLATLVAGGIKTATCSARCLYTLENAELPKVGQIDIVLDQQNHPIVAIELTAVLIMKFDDISDDIALAEGEGNILEWRQTHQTFFQTLCQNLPENCQFQGVENGFITGDFEVVCEQFKCVHWFSKTYQQWLAFAEQTLLEKGNNPYQSPKVDANLLLQAVTKRSKSAIFAFGETELTQVELQQLAQLLARRAKGEPMAYILGEKEFWSLPLEVSTATLIPRPDTEILVEQALIWANKRLENQEKLQILDLGTGTGAIALALASELGEKAAVIGVDFQPEAVALAKRNCQKLKIKNAHFLLSNWFSCLENQQFDLIVSNPPYIDKDDENLQLGDVRFEPRSALVAEKKGFADLQKIIENAPLHLAENGALILEHGWQQAGGVQHFFQQNAWINIETFTDYGGKERVTKAIWTALSTNY</sequence>
<dbReference type="InterPro" id="IPR025714">
    <property type="entry name" value="Methyltranfer_dom"/>
</dbReference>
<comment type="function">
    <text evidence="5">Methylates the class 1 translation termination release factors RF1/PrfA and RF2/PrfB on the glutamine residue of the universally conserved GGQ motif.</text>
</comment>
<dbReference type="InterPro" id="IPR019874">
    <property type="entry name" value="RF_methyltr_PrmC"/>
</dbReference>
<dbReference type="InterPro" id="IPR002052">
    <property type="entry name" value="DNA_methylase_N6_adenine_CS"/>
</dbReference>
<feature type="binding site" evidence="5">
    <location>
        <position position="336"/>
    </location>
    <ligand>
        <name>S-adenosyl-L-methionine</name>
        <dbReference type="ChEBI" id="CHEBI:59789"/>
    </ligand>
</feature>
<evidence type="ECO:0000256" key="3">
    <source>
        <dbReference type="ARBA" id="ARBA00022691"/>
    </source>
</evidence>
<dbReference type="Gene3D" id="3.40.50.150">
    <property type="entry name" value="Vaccinia Virus protein VP39"/>
    <property type="match status" value="1"/>
</dbReference>
<dbReference type="PANTHER" id="PTHR18895:SF74">
    <property type="entry name" value="MTRF1L RELEASE FACTOR GLUTAMINE METHYLTRANSFERASE"/>
    <property type="match status" value="1"/>
</dbReference>
<evidence type="ECO:0000256" key="5">
    <source>
        <dbReference type="HAMAP-Rule" id="MF_02126"/>
    </source>
</evidence>
<dbReference type="Pfam" id="PF17827">
    <property type="entry name" value="PrmC_N"/>
    <property type="match status" value="1"/>
</dbReference>
<dbReference type="Pfam" id="PF13847">
    <property type="entry name" value="Methyltransf_31"/>
    <property type="match status" value="1"/>
</dbReference>
<dbReference type="GO" id="GO:0032259">
    <property type="term" value="P:methylation"/>
    <property type="evidence" value="ECO:0007669"/>
    <property type="project" value="UniProtKB-KW"/>
</dbReference>
<dbReference type="InterPro" id="IPR004556">
    <property type="entry name" value="HemK-like"/>
</dbReference>
<dbReference type="FunFam" id="3.40.50.150:FF:000053">
    <property type="entry name" value="Release factor glutamine methyltransferase"/>
    <property type="match status" value="1"/>
</dbReference>
<evidence type="ECO:0000259" key="6">
    <source>
        <dbReference type="SMART" id="SM01022"/>
    </source>
</evidence>
<comment type="catalytic activity">
    <reaction evidence="4 5">
        <text>L-glutaminyl-[peptide chain release factor] + S-adenosyl-L-methionine = N(5)-methyl-L-glutaminyl-[peptide chain release factor] + S-adenosyl-L-homocysteine + H(+)</text>
        <dbReference type="Rhea" id="RHEA:42896"/>
        <dbReference type="Rhea" id="RHEA-COMP:10271"/>
        <dbReference type="Rhea" id="RHEA-COMP:10272"/>
        <dbReference type="ChEBI" id="CHEBI:15378"/>
        <dbReference type="ChEBI" id="CHEBI:30011"/>
        <dbReference type="ChEBI" id="CHEBI:57856"/>
        <dbReference type="ChEBI" id="CHEBI:59789"/>
        <dbReference type="ChEBI" id="CHEBI:61891"/>
        <dbReference type="EC" id="2.1.1.297"/>
    </reaction>
</comment>
<dbReference type="SUPFAM" id="SSF88697">
    <property type="entry name" value="PUA domain-like"/>
    <property type="match status" value="1"/>
</dbReference>
<dbReference type="NCBIfam" id="TIGR00536">
    <property type="entry name" value="hemK_fam"/>
    <property type="match status" value="1"/>
</dbReference>
<dbReference type="Gene3D" id="1.10.8.10">
    <property type="entry name" value="DNA helicase RuvA subunit, C-terminal domain"/>
    <property type="match status" value="1"/>
</dbReference>
<dbReference type="GO" id="GO:0102559">
    <property type="term" value="F:peptide chain release factor N(5)-glutamine methyltransferase activity"/>
    <property type="evidence" value="ECO:0007669"/>
    <property type="project" value="UniProtKB-EC"/>
</dbReference>
<dbReference type="AlphaFoldDB" id="A0A4R2N7M4"/>
<keyword evidence="8" id="KW-1185">Reference proteome</keyword>
<dbReference type="SMART" id="SM01022">
    <property type="entry name" value="ASCH"/>
    <property type="match status" value="1"/>
</dbReference>
<proteinExistence type="inferred from homology"/>
<evidence type="ECO:0000313" key="8">
    <source>
        <dbReference type="Proteomes" id="UP000295537"/>
    </source>
</evidence>
<feature type="binding site" evidence="5">
    <location>
        <position position="293"/>
    </location>
    <ligand>
        <name>S-adenosyl-L-methionine</name>
        <dbReference type="ChEBI" id="CHEBI:59789"/>
    </ligand>
</feature>
<dbReference type="EC" id="2.1.1.297" evidence="5"/>
<dbReference type="InterPro" id="IPR050320">
    <property type="entry name" value="N5-glutamine_MTase"/>
</dbReference>
<dbReference type="GO" id="GO:0003676">
    <property type="term" value="F:nucleic acid binding"/>
    <property type="evidence" value="ECO:0007669"/>
    <property type="project" value="InterPro"/>
</dbReference>
<dbReference type="NCBIfam" id="TIGR03534">
    <property type="entry name" value="RF_mod_PrmC"/>
    <property type="match status" value="1"/>
</dbReference>
<dbReference type="Pfam" id="PF04266">
    <property type="entry name" value="ASCH"/>
    <property type="match status" value="1"/>
</dbReference>
<accession>A0A4R2N7M4</accession>
<evidence type="ECO:0000256" key="2">
    <source>
        <dbReference type="ARBA" id="ARBA00022679"/>
    </source>
</evidence>
<protein>
    <recommendedName>
        <fullName evidence="5">Release factor glutamine methyltransferase</fullName>
        <shortName evidence="5">RF MTase</shortName>
        <ecNumber evidence="5">2.1.1.297</ecNumber>
    </recommendedName>
    <alternativeName>
        <fullName evidence="5">N5-glutamine methyltransferase PrmC</fullName>
    </alternativeName>
    <alternativeName>
        <fullName evidence="5">Protein-(glutamine-N5) MTase PrmC</fullName>
    </alternativeName>
    <alternativeName>
        <fullName evidence="5">Protein-glutamine N-methyltransferase PrmC</fullName>
    </alternativeName>
</protein>
<dbReference type="CDD" id="cd02440">
    <property type="entry name" value="AdoMet_MTases"/>
    <property type="match status" value="1"/>
</dbReference>
<reference evidence="7 8" key="1">
    <citation type="submission" date="2019-03" db="EMBL/GenBank/DDBJ databases">
        <title>Genomic Encyclopedia of Type Strains, Phase IV (KMG-IV): sequencing the most valuable type-strain genomes for metagenomic binning, comparative biology and taxonomic classification.</title>
        <authorList>
            <person name="Goeker M."/>
        </authorList>
    </citation>
    <scope>NUCLEOTIDE SEQUENCE [LARGE SCALE GENOMIC DNA]</scope>
    <source>
        <strain evidence="7 8">DSM 16380</strain>
    </source>
</reference>
<dbReference type="HAMAP" id="MF_02126">
    <property type="entry name" value="RF_methyltr_PrmC"/>
    <property type="match status" value="1"/>
</dbReference>
<gene>
    <name evidence="5" type="primary">prmC</name>
    <name evidence="7" type="ORF">EV693_10976</name>
</gene>
<evidence type="ECO:0000256" key="1">
    <source>
        <dbReference type="ARBA" id="ARBA00022603"/>
    </source>
</evidence>
<dbReference type="Proteomes" id="UP000295537">
    <property type="component" value="Unassembled WGS sequence"/>
</dbReference>
<comment type="similarity">
    <text evidence="5">Belongs to the protein N5-glutamine methyltransferase family. PrmC subfamily.</text>
</comment>